<evidence type="ECO:0000313" key="1">
    <source>
        <dbReference type="EMBL" id="MFC3704462.1"/>
    </source>
</evidence>
<keyword evidence="2" id="KW-1185">Reference proteome</keyword>
<name>A0ABV7WZI0_9HYPH</name>
<proteinExistence type="predicted"/>
<dbReference type="Proteomes" id="UP001595613">
    <property type="component" value="Unassembled WGS sequence"/>
</dbReference>
<organism evidence="1 2">
    <name type="scientific">Devosia honganensis</name>
    <dbReference type="NCBI Taxonomy" id="1610527"/>
    <lineage>
        <taxon>Bacteria</taxon>
        <taxon>Pseudomonadati</taxon>
        <taxon>Pseudomonadota</taxon>
        <taxon>Alphaproteobacteria</taxon>
        <taxon>Hyphomicrobiales</taxon>
        <taxon>Devosiaceae</taxon>
        <taxon>Devosia</taxon>
    </lineage>
</organism>
<gene>
    <name evidence="1" type="ORF">ACFOOL_06815</name>
</gene>
<dbReference type="EMBL" id="JBHRYD010000004">
    <property type="protein sequence ID" value="MFC3704462.1"/>
    <property type="molecule type" value="Genomic_DNA"/>
</dbReference>
<dbReference type="RefSeq" id="WP_380096086.1">
    <property type="nucleotide sequence ID" value="NZ_JBHRYD010000004.1"/>
</dbReference>
<evidence type="ECO:0000313" key="2">
    <source>
        <dbReference type="Proteomes" id="UP001595613"/>
    </source>
</evidence>
<comment type="caution">
    <text evidence="1">The sequence shown here is derived from an EMBL/GenBank/DDBJ whole genome shotgun (WGS) entry which is preliminary data.</text>
</comment>
<protein>
    <submittedName>
        <fullName evidence="1">Uncharacterized protein</fullName>
    </submittedName>
</protein>
<sequence length="279" mass="29789">MTIRRFIDPASGHVAVYEVPTDVGDPDDPLAPCNAPLSNPVHNMSYVYFHSAFDPMEVAVDATDVVVSHLAIPAGSGGGGAASVNNGRVYGNVTRTHDLLAHDLGYVPDFFLLLGSNVVHPGFPVQFDSADGRARVVTAYATASRIMLHEVGVQTTTPLAEISITYTVMVLRRPPAPINSTLWDYDPETDIVRMAGDRFRSDRRYLQVVDGGTPFGIPTGRTADFNNGTFRSVAPDGTIRDIVPATFRVSFGQGGPGWGPDGNYKGGFTGDPSVLVQAP</sequence>
<accession>A0ABV7WZI0</accession>
<reference evidence="2" key="1">
    <citation type="journal article" date="2019" name="Int. J. Syst. Evol. Microbiol.">
        <title>The Global Catalogue of Microorganisms (GCM) 10K type strain sequencing project: providing services to taxonomists for standard genome sequencing and annotation.</title>
        <authorList>
            <consortium name="The Broad Institute Genomics Platform"/>
            <consortium name="The Broad Institute Genome Sequencing Center for Infectious Disease"/>
            <person name="Wu L."/>
            <person name="Ma J."/>
        </authorList>
    </citation>
    <scope>NUCLEOTIDE SEQUENCE [LARGE SCALE GENOMIC DNA]</scope>
    <source>
        <strain evidence="2">KCTC 42281</strain>
    </source>
</reference>